<evidence type="ECO:0000256" key="12">
    <source>
        <dbReference type="SAM" id="Phobius"/>
    </source>
</evidence>
<evidence type="ECO:0000259" key="13">
    <source>
        <dbReference type="Pfam" id="PF00892"/>
    </source>
</evidence>
<evidence type="ECO:0000256" key="8">
    <source>
        <dbReference type="ARBA" id="ARBA00022985"/>
    </source>
</evidence>
<proteinExistence type="inferred from homology"/>
<evidence type="ECO:0000256" key="7">
    <source>
        <dbReference type="ARBA" id="ARBA00022692"/>
    </source>
</evidence>
<protein>
    <submittedName>
        <fullName evidence="14">EamA family transporter</fullName>
    </submittedName>
</protein>
<evidence type="ECO:0000313" key="15">
    <source>
        <dbReference type="Proteomes" id="UP000637513"/>
    </source>
</evidence>
<keyword evidence="5" id="KW-0997">Cell inner membrane</keyword>
<feature type="transmembrane region" description="Helical" evidence="12">
    <location>
        <begin position="67"/>
        <end position="88"/>
    </location>
</feature>
<comment type="caution">
    <text evidence="14">The sequence shown here is derived from an EMBL/GenBank/DDBJ whole genome shotgun (WGS) entry which is preliminary data.</text>
</comment>
<feature type="transmembrane region" description="Helical" evidence="12">
    <location>
        <begin position="44"/>
        <end position="61"/>
    </location>
</feature>
<keyword evidence="8" id="KW-0448">Lipopolysaccharide biosynthesis</keyword>
<comment type="similarity">
    <text evidence="2">Belongs to the EamA transporter family.</text>
</comment>
<feature type="domain" description="EamA" evidence="13">
    <location>
        <begin position="9"/>
        <end position="111"/>
    </location>
</feature>
<evidence type="ECO:0000256" key="9">
    <source>
        <dbReference type="ARBA" id="ARBA00022989"/>
    </source>
</evidence>
<evidence type="ECO:0000256" key="10">
    <source>
        <dbReference type="ARBA" id="ARBA00023098"/>
    </source>
</evidence>
<dbReference type="RefSeq" id="WP_022141017.1">
    <property type="nucleotide sequence ID" value="NZ_JACRSW010000031.1"/>
</dbReference>
<sequence length="112" mass="12588">MNISYYGIFLFSVFISSVSQIILKKSANIKYENPIREYLNIRVIVAYSIFLLSSFVTIYAYKFVPLSIGPVLESAGYIFVTVLGYIFLKERVGKKKLLGLACILCGIVVSNL</sequence>
<dbReference type="Pfam" id="PF00892">
    <property type="entry name" value="EamA"/>
    <property type="match status" value="1"/>
</dbReference>
<gene>
    <name evidence="14" type="ORF">H8700_08520</name>
</gene>
<keyword evidence="4" id="KW-0444">Lipid biosynthesis</keyword>
<evidence type="ECO:0000256" key="5">
    <source>
        <dbReference type="ARBA" id="ARBA00022519"/>
    </source>
</evidence>
<dbReference type="InterPro" id="IPR000620">
    <property type="entry name" value="EamA_dom"/>
</dbReference>
<evidence type="ECO:0000256" key="1">
    <source>
        <dbReference type="ARBA" id="ARBA00004651"/>
    </source>
</evidence>
<keyword evidence="3" id="KW-1003">Cell membrane</keyword>
<keyword evidence="7 12" id="KW-0812">Transmembrane</keyword>
<reference evidence="14 15" key="1">
    <citation type="submission" date="2020-08" db="EMBL/GenBank/DDBJ databases">
        <title>Genome public.</title>
        <authorList>
            <person name="Liu C."/>
            <person name="Sun Q."/>
        </authorList>
    </citation>
    <scope>NUCLEOTIDE SEQUENCE [LARGE SCALE GENOMIC DNA]</scope>
    <source>
        <strain evidence="14 15">BX3</strain>
    </source>
</reference>
<dbReference type="Gene3D" id="1.10.3730.20">
    <property type="match status" value="1"/>
</dbReference>
<name>A0ABR7MWA4_9FIRM</name>
<feature type="transmembrane region" description="Helical" evidence="12">
    <location>
        <begin position="6"/>
        <end position="23"/>
    </location>
</feature>
<dbReference type="EMBL" id="JACRSW010000031">
    <property type="protein sequence ID" value="MBC8557750.1"/>
    <property type="molecule type" value="Genomic_DNA"/>
</dbReference>
<keyword evidence="6" id="KW-0441">Lipid A biosynthesis</keyword>
<dbReference type="Proteomes" id="UP000637513">
    <property type="component" value="Unassembled WGS sequence"/>
</dbReference>
<dbReference type="SUPFAM" id="SSF103481">
    <property type="entry name" value="Multidrug resistance efflux transporter EmrE"/>
    <property type="match status" value="1"/>
</dbReference>
<evidence type="ECO:0000256" key="6">
    <source>
        <dbReference type="ARBA" id="ARBA00022556"/>
    </source>
</evidence>
<evidence type="ECO:0000256" key="3">
    <source>
        <dbReference type="ARBA" id="ARBA00022475"/>
    </source>
</evidence>
<evidence type="ECO:0000313" key="14">
    <source>
        <dbReference type="EMBL" id="MBC8557750.1"/>
    </source>
</evidence>
<dbReference type="InterPro" id="IPR000390">
    <property type="entry name" value="Small_drug/metabolite_transptr"/>
</dbReference>
<evidence type="ECO:0000256" key="4">
    <source>
        <dbReference type="ARBA" id="ARBA00022516"/>
    </source>
</evidence>
<evidence type="ECO:0000256" key="2">
    <source>
        <dbReference type="ARBA" id="ARBA00007362"/>
    </source>
</evidence>
<keyword evidence="11 12" id="KW-0472">Membrane</keyword>
<organism evidence="14 15">
    <name type="scientific">Jutongia hominis</name>
    <dbReference type="NCBI Taxonomy" id="2763664"/>
    <lineage>
        <taxon>Bacteria</taxon>
        <taxon>Bacillati</taxon>
        <taxon>Bacillota</taxon>
        <taxon>Clostridia</taxon>
        <taxon>Lachnospirales</taxon>
        <taxon>Lachnospiraceae</taxon>
        <taxon>Jutongia</taxon>
    </lineage>
</organism>
<keyword evidence="10" id="KW-0443">Lipid metabolism</keyword>
<accession>A0ABR7MWA4</accession>
<keyword evidence="9 12" id="KW-1133">Transmembrane helix</keyword>
<keyword evidence="15" id="KW-1185">Reference proteome</keyword>
<evidence type="ECO:0000256" key="11">
    <source>
        <dbReference type="ARBA" id="ARBA00023136"/>
    </source>
</evidence>
<dbReference type="PANTHER" id="PTHR30561:SF9">
    <property type="entry name" value="4-AMINO-4-DEOXY-L-ARABINOSE-PHOSPHOUNDECAPRENOL FLIPPASE SUBUNIT ARNF-RELATED"/>
    <property type="match status" value="1"/>
</dbReference>
<comment type="subcellular location">
    <subcellularLocation>
        <location evidence="1">Cell membrane</location>
        <topology evidence="1">Multi-pass membrane protein</topology>
    </subcellularLocation>
</comment>
<dbReference type="InterPro" id="IPR037185">
    <property type="entry name" value="EmrE-like"/>
</dbReference>
<dbReference type="PANTHER" id="PTHR30561">
    <property type="entry name" value="SMR FAMILY PROTON-DEPENDENT DRUG EFFLUX TRANSPORTER SUGE"/>
    <property type="match status" value="1"/>
</dbReference>